<feature type="compositionally biased region" description="Polar residues" evidence="1">
    <location>
        <begin position="103"/>
        <end position="112"/>
    </location>
</feature>
<accession>A0A916EJ44</accession>
<dbReference type="EMBL" id="CAGKOT010000057">
    <property type="protein sequence ID" value="CAB5387105.1"/>
    <property type="molecule type" value="Genomic_DNA"/>
</dbReference>
<sequence length="126" mass="15247">MFLPTIFGMKPTSKRGKSTPKKRKKLTDELVVPWVKKLEQIDSLNRSNHGELSINFREYFMSFCKRLESETTYQIREENFFVVMNNYHNDLNQHKKQRRNDNQTDQDVNMNMNFNDTPDFFRNIFN</sequence>
<dbReference type="AlphaFoldDB" id="A0A916EJ44"/>
<dbReference type="VEuPathDB" id="FungiDB:RhiirFUN_012683"/>
<dbReference type="OrthoDB" id="2342308at2759"/>
<gene>
    <name evidence="2" type="ORF">CHRIB12_LOCUS19992</name>
</gene>
<dbReference type="Proteomes" id="UP000684084">
    <property type="component" value="Unassembled WGS sequence"/>
</dbReference>
<proteinExistence type="predicted"/>
<comment type="caution">
    <text evidence="2">The sequence shown here is derived from an EMBL/GenBank/DDBJ whole genome shotgun (WGS) entry which is preliminary data.</text>
</comment>
<feature type="region of interest" description="Disordered" evidence="1">
    <location>
        <begin position="93"/>
        <end position="112"/>
    </location>
</feature>
<reference evidence="2" key="1">
    <citation type="submission" date="2020-05" db="EMBL/GenBank/DDBJ databases">
        <authorList>
            <person name="Rincon C."/>
            <person name="Sanders R I."/>
            <person name="Robbins C."/>
            <person name="Chaturvedi A."/>
        </authorList>
    </citation>
    <scope>NUCLEOTIDE SEQUENCE</scope>
    <source>
        <strain evidence="2">CHB12</strain>
    </source>
</reference>
<evidence type="ECO:0000313" key="3">
    <source>
        <dbReference type="Proteomes" id="UP000684084"/>
    </source>
</evidence>
<protein>
    <submittedName>
        <fullName evidence="2">Uncharacterized protein</fullName>
    </submittedName>
</protein>
<evidence type="ECO:0000313" key="2">
    <source>
        <dbReference type="EMBL" id="CAB5387105.1"/>
    </source>
</evidence>
<name>A0A916EJ44_9GLOM</name>
<evidence type="ECO:0000256" key="1">
    <source>
        <dbReference type="SAM" id="MobiDB-lite"/>
    </source>
</evidence>
<organism evidence="2 3">
    <name type="scientific">Rhizophagus irregularis</name>
    <dbReference type="NCBI Taxonomy" id="588596"/>
    <lineage>
        <taxon>Eukaryota</taxon>
        <taxon>Fungi</taxon>
        <taxon>Fungi incertae sedis</taxon>
        <taxon>Mucoromycota</taxon>
        <taxon>Glomeromycotina</taxon>
        <taxon>Glomeromycetes</taxon>
        <taxon>Glomerales</taxon>
        <taxon>Glomeraceae</taxon>
        <taxon>Rhizophagus</taxon>
    </lineage>
</organism>